<sequence length="62" mass="7197">MQANLSILIVGIFPFKMNLVIFELNYNMFLLNASGYCHIGILSISRVFFYSFIWQAVKRESS</sequence>
<evidence type="ECO:0000313" key="2">
    <source>
        <dbReference type="EMBL" id="EIJ89196.1"/>
    </source>
</evidence>
<reference evidence="2" key="1">
    <citation type="submission" date="2011-01" db="EMBL/GenBank/DDBJ databases">
        <title>The Genome Sequence of Nematocida parisii strain ERTm3.</title>
        <authorList>
            <consortium name="The Broad Institute Genome Sequencing Platform"/>
            <consortium name="The Broad Institute Genome Sequencing Center for Infectious Disease"/>
            <person name="Cuomo C."/>
            <person name="Troemel E."/>
            <person name="Young S.K."/>
            <person name="Zeng Q."/>
            <person name="Gargeya S."/>
            <person name="Fitzgerald M."/>
            <person name="Haas B."/>
            <person name="Abouelleil A."/>
            <person name="Alvarado L."/>
            <person name="Arachchi H.M."/>
            <person name="Berlin A."/>
            <person name="Chapman S.B."/>
            <person name="Gearin G."/>
            <person name="Goldberg J."/>
            <person name="Griggs A."/>
            <person name="Gujja S."/>
            <person name="Hansen M."/>
            <person name="Heiman D."/>
            <person name="Howarth C."/>
            <person name="Larimer J."/>
            <person name="Lui A."/>
            <person name="MacDonald P.J.P."/>
            <person name="McCowen C."/>
            <person name="Montmayeur A."/>
            <person name="Murphy C."/>
            <person name="Neiman D."/>
            <person name="Pearson M."/>
            <person name="Priest M."/>
            <person name="Roberts A."/>
            <person name="Saif S."/>
            <person name="Shea T."/>
            <person name="Sisk P."/>
            <person name="Stolte C."/>
            <person name="Sykes S."/>
            <person name="Wortman J."/>
            <person name="Nusbaum C."/>
            <person name="Birren B."/>
        </authorList>
    </citation>
    <scope>NUCLEOTIDE SEQUENCE</scope>
    <source>
        <strain evidence="2">ERTm3</strain>
    </source>
</reference>
<keyword evidence="1" id="KW-0812">Transmembrane</keyword>
<dbReference type="Proteomes" id="UP000002872">
    <property type="component" value="Unassembled WGS sequence"/>
</dbReference>
<keyword evidence="1" id="KW-0472">Membrane</keyword>
<organism evidence="2 3">
    <name type="scientific">Nematocida parisii (strain ERTm3)</name>
    <name type="common">Nematode killer fungus</name>
    <dbReference type="NCBI Taxonomy" id="935791"/>
    <lineage>
        <taxon>Eukaryota</taxon>
        <taxon>Fungi</taxon>
        <taxon>Fungi incertae sedis</taxon>
        <taxon>Microsporidia</taxon>
        <taxon>Nematocida</taxon>
    </lineage>
</organism>
<dbReference type="VEuPathDB" id="MicrosporidiaDB:NEQG_01015"/>
<evidence type="ECO:0000313" key="3">
    <source>
        <dbReference type="Proteomes" id="UP000002872"/>
    </source>
</evidence>
<feature type="transmembrane region" description="Helical" evidence="1">
    <location>
        <begin position="36"/>
        <end position="57"/>
    </location>
</feature>
<accession>I3EIZ9</accession>
<evidence type="ECO:0000256" key="1">
    <source>
        <dbReference type="SAM" id="Phobius"/>
    </source>
</evidence>
<dbReference type="InParanoid" id="I3EIZ9"/>
<dbReference type="AlphaFoldDB" id="I3EIZ9"/>
<proteinExistence type="predicted"/>
<dbReference type="EMBL" id="GL870877">
    <property type="protein sequence ID" value="EIJ89196.1"/>
    <property type="molecule type" value="Genomic_DNA"/>
</dbReference>
<gene>
    <name evidence="2" type="ORF">NEQG_01015</name>
</gene>
<keyword evidence="1" id="KW-1133">Transmembrane helix</keyword>
<feature type="transmembrane region" description="Helical" evidence="1">
    <location>
        <begin position="6"/>
        <end position="24"/>
    </location>
</feature>
<protein>
    <submittedName>
        <fullName evidence="2">Uncharacterized protein</fullName>
    </submittedName>
</protein>
<name>I3EIZ9_NEMP3</name>
<keyword evidence="3" id="KW-1185">Reference proteome</keyword>
<dbReference type="HOGENOM" id="CLU_2904714_0_0_1"/>